<dbReference type="RefSeq" id="WP_047369506.1">
    <property type="nucleotide sequence ID" value="NZ_CABMNU010000005.1"/>
</dbReference>
<feature type="domain" description="EAL" evidence="11">
    <location>
        <begin position="261"/>
        <end position="514"/>
    </location>
</feature>
<feature type="transmembrane region" description="Helical" evidence="10">
    <location>
        <begin position="238"/>
        <end position="259"/>
    </location>
</feature>
<dbReference type="GO" id="GO:0005886">
    <property type="term" value="C:plasma membrane"/>
    <property type="evidence" value="ECO:0007669"/>
    <property type="project" value="UniProtKB-SubCell"/>
</dbReference>
<dbReference type="InterPro" id="IPR024744">
    <property type="entry name" value="CSS-motif_dom"/>
</dbReference>
<dbReference type="InterPro" id="IPR035919">
    <property type="entry name" value="EAL_sf"/>
</dbReference>
<dbReference type="InterPro" id="IPR001633">
    <property type="entry name" value="EAL_dom"/>
</dbReference>
<comment type="catalytic activity">
    <reaction evidence="9">
        <text>3',3'-c-di-GMP + H2O = 5'-phosphoguanylyl(3'-&gt;5')guanosine + H(+)</text>
        <dbReference type="Rhea" id="RHEA:24902"/>
        <dbReference type="ChEBI" id="CHEBI:15377"/>
        <dbReference type="ChEBI" id="CHEBI:15378"/>
        <dbReference type="ChEBI" id="CHEBI:58754"/>
        <dbReference type="ChEBI" id="CHEBI:58805"/>
        <dbReference type="EC" id="3.1.4.52"/>
    </reaction>
</comment>
<comment type="caution">
    <text evidence="12">The sequence shown here is derived from an EMBL/GenBank/DDBJ whole genome shotgun (WGS) entry which is preliminary data.</text>
</comment>
<dbReference type="Pfam" id="PF00563">
    <property type="entry name" value="EAL"/>
    <property type="match status" value="1"/>
</dbReference>
<dbReference type="InterPro" id="IPR050706">
    <property type="entry name" value="Cyclic-di-GMP_PDE-like"/>
</dbReference>
<accession>A0A9P3WEL7</accession>
<evidence type="ECO:0000256" key="10">
    <source>
        <dbReference type="SAM" id="Phobius"/>
    </source>
</evidence>
<evidence type="ECO:0000256" key="7">
    <source>
        <dbReference type="ARBA" id="ARBA00022989"/>
    </source>
</evidence>
<feature type="transmembrane region" description="Helical" evidence="10">
    <location>
        <begin position="12"/>
        <end position="34"/>
    </location>
</feature>
<keyword evidence="7 10" id="KW-1133">Transmembrane helix</keyword>
<dbReference type="SMART" id="SM00052">
    <property type="entry name" value="EAL"/>
    <property type="match status" value="1"/>
</dbReference>
<dbReference type="NCBIfam" id="NF007839">
    <property type="entry name" value="PRK10551.1"/>
    <property type="match status" value="1"/>
</dbReference>
<evidence type="ECO:0000256" key="2">
    <source>
        <dbReference type="ARBA" id="ARBA00012282"/>
    </source>
</evidence>
<sequence length="518" mass="58479">MLTRNFSASRKILLFSLLVGLFAAIAVSGIQFLVVQKRHEQKMNAVLAGMQHWLTDYFRDIKTTAESLQPLTLNECADVASELTSRAAFSMNVRAFLLVKNDKAFCSSATGEMHVPMKDLLPEIDLNKNFDMVILSGTPMMPDKPAIAMWFRSTLLDDRGVFVSLNVNLTPFLLYTSQQQELSGIALGIGNNAISTFSTGLVDLRAVKTTPFRTAHLAGFPLTIHLYTENWKPEDIQFALLFGGMMGTLVGLLTAWYLYIRMRPGKEILTAIKQNQFYVVYQPVVDSTELRVRGVEVLMRWKHPTAGEIPPDAFIQYAEAQQLIVPLTLHLFKLIAHDAPVLQTLLPQGAKLGINISPGHLHVESFAEDIRQLTHSLPDDYFRLVLEITERDMLRQSEAVKLFQWLHDEGYEIAIDDFGTGHSALIYLERFTVDYLKIDRGFVNAIGTETITSPVLDAVLTLAKRLNMATVAEGVETPEQARWLRENGVNFMQGYYFSRPMTLEQFTMWHPPQFSSRL</sequence>
<gene>
    <name evidence="12" type="ORF">I8531_001323</name>
</gene>
<evidence type="ECO:0000256" key="1">
    <source>
        <dbReference type="ARBA" id="ARBA00004651"/>
    </source>
</evidence>
<dbReference type="Pfam" id="PF12792">
    <property type="entry name" value="CSS-motif"/>
    <property type="match status" value="1"/>
</dbReference>
<reference evidence="12" key="1">
    <citation type="journal article" date="2018" name="Genome Biol.">
        <title>SKESA: strategic k-mer extension for scrupulous assemblies.</title>
        <authorList>
            <person name="Souvorov A."/>
            <person name="Agarwala R."/>
            <person name="Lipman D.J."/>
        </authorList>
    </citation>
    <scope>NUCLEOTIDE SEQUENCE</scope>
    <source>
        <strain evidence="12">CAVp300</strain>
    </source>
</reference>
<keyword evidence="3" id="KW-1003">Cell membrane</keyword>
<evidence type="ECO:0000313" key="12">
    <source>
        <dbReference type="EMBL" id="HAT3581049.1"/>
    </source>
</evidence>
<proteinExistence type="predicted"/>
<keyword evidence="6 12" id="KW-0378">Hydrolase</keyword>
<evidence type="ECO:0000256" key="3">
    <source>
        <dbReference type="ARBA" id="ARBA00022475"/>
    </source>
</evidence>
<dbReference type="EMBL" id="DACSUM010000007">
    <property type="protein sequence ID" value="HAT3581049.1"/>
    <property type="molecule type" value="Genomic_DNA"/>
</dbReference>
<dbReference type="AlphaFoldDB" id="A0A9P3WEL7"/>
<keyword evidence="4" id="KW-0973">c-di-GMP</keyword>
<reference evidence="12" key="2">
    <citation type="submission" date="2020-10" db="EMBL/GenBank/DDBJ databases">
        <authorList>
            <consortium name="NCBI Pathogen Detection Project"/>
        </authorList>
    </citation>
    <scope>NUCLEOTIDE SEQUENCE</scope>
    <source>
        <strain evidence="12">CAVp300</strain>
    </source>
</reference>
<dbReference type="PROSITE" id="PS50883">
    <property type="entry name" value="EAL"/>
    <property type="match status" value="1"/>
</dbReference>
<keyword evidence="5 10" id="KW-0812">Transmembrane</keyword>
<protein>
    <recommendedName>
        <fullName evidence="2">cyclic-guanylate-specific phosphodiesterase</fullName>
        <ecNumber evidence="2">3.1.4.52</ecNumber>
    </recommendedName>
</protein>
<dbReference type="Gene3D" id="3.20.20.450">
    <property type="entry name" value="EAL domain"/>
    <property type="match status" value="1"/>
</dbReference>
<evidence type="ECO:0000256" key="4">
    <source>
        <dbReference type="ARBA" id="ARBA00022636"/>
    </source>
</evidence>
<dbReference type="GO" id="GO:0071111">
    <property type="term" value="F:cyclic-guanylate-specific phosphodiesterase activity"/>
    <property type="evidence" value="ECO:0007669"/>
    <property type="project" value="UniProtKB-EC"/>
</dbReference>
<comment type="subcellular location">
    <subcellularLocation>
        <location evidence="1">Cell membrane</location>
        <topology evidence="1">Multi-pass membrane protein</topology>
    </subcellularLocation>
</comment>
<evidence type="ECO:0000256" key="5">
    <source>
        <dbReference type="ARBA" id="ARBA00022692"/>
    </source>
</evidence>
<evidence type="ECO:0000256" key="8">
    <source>
        <dbReference type="ARBA" id="ARBA00023136"/>
    </source>
</evidence>
<evidence type="ECO:0000256" key="9">
    <source>
        <dbReference type="ARBA" id="ARBA00034290"/>
    </source>
</evidence>
<keyword evidence="8 10" id="KW-0472">Membrane</keyword>
<evidence type="ECO:0000313" key="13">
    <source>
        <dbReference type="Proteomes" id="UP000867740"/>
    </source>
</evidence>
<evidence type="ECO:0000256" key="6">
    <source>
        <dbReference type="ARBA" id="ARBA00022801"/>
    </source>
</evidence>
<name>A0A9P3WEL7_KLUIN</name>
<dbReference type="SUPFAM" id="SSF141868">
    <property type="entry name" value="EAL domain-like"/>
    <property type="match status" value="1"/>
</dbReference>
<dbReference type="PANTHER" id="PTHR33121">
    <property type="entry name" value="CYCLIC DI-GMP PHOSPHODIESTERASE PDEF"/>
    <property type="match status" value="1"/>
</dbReference>
<dbReference type="EC" id="3.1.4.52" evidence="2"/>
<evidence type="ECO:0000259" key="11">
    <source>
        <dbReference type="PROSITE" id="PS50883"/>
    </source>
</evidence>
<dbReference type="PANTHER" id="PTHR33121:SF73">
    <property type="entry name" value="CYCLIC DI-GMP PHOSPHODIESTERASE PDEN-RELATED"/>
    <property type="match status" value="1"/>
</dbReference>
<dbReference type="CDD" id="cd01948">
    <property type="entry name" value="EAL"/>
    <property type="match status" value="1"/>
</dbReference>
<dbReference type="Proteomes" id="UP000867740">
    <property type="component" value="Unassembled WGS sequence"/>
</dbReference>
<organism evidence="12 13">
    <name type="scientific">Kluyvera intermedia</name>
    <name type="common">Enterobacter intermedius</name>
    <dbReference type="NCBI Taxonomy" id="61648"/>
    <lineage>
        <taxon>Bacteria</taxon>
        <taxon>Pseudomonadati</taxon>
        <taxon>Pseudomonadota</taxon>
        <taxon>Gammaproteobacteria</taxon>
        <taxon>Enterobacterales</taxon>
        <taxon>Enterobacteriaceae</taxon>
        <taxon>Kluyvera</taxon>
    </lineage>
</organism>